<dbReference type="RefSeq" id="WP_106522388.1">
    <property type="nucleotide sequence ID" value="NZ_PYGD01000002.1"/>
</dbReference>
<dbReference type="InterPro" id="IPR001387">
    <property type="entry name" value="Cro/C1-type_HTH"/>
</dbReference>
<dbReference type="PANTHER" id="PTHR46797:SF1">
    <property type="entry name" value="METHYLPHOSPHONATE SYNTHASE"/>
    <property type="match status" value="1"/>
</dbReference>
<sequence length="130" mass="15132">MRKVVENVRKLRELRNFTQQHMADKLEMTQGNYARIENEEINLSEERLQKIAALLGYSVEFITEFDIEKINSGVAEKKDAAEGDVFQYKISPELKQLYEGRIKALESYIDELKAEIRELKGVRINPQIVS</sequence>
<dbReference type="PANTHER" id="PTHR46797">
    <property type="entry name" value="HTH-TYPE TRANSCRIPTIONAL REGULATOR"/>
    <property type="match status" value="1"/>
</dbReference>
<proteinExistence type="predicted"/>
<protein>
    <submittedName>
        <fullName evidence="4">Helix-turn-helix protein</fullName>
    </submittedName>
</protein>
<evidence type="ECO:0000313" key="5">
    <source>
        <dbReference type="Proteomes" id="UP000240572"/>
    </source>
</evidence>
<keyword evidence="2" id="KW-0175">Coiled coil</keyword>
<dbReference type="OrthoDB" id="673334at2"/>
<keyword evidence="5" id="KW-1185">Reference proteome</keyword>
<evidence type="ECO:0000256" key="2">
    <source>
        <dbReference type="SAM" id="Coils"/>
    </source>
</evidence>
<dbReference type="InterPro" id="IPR050807">
    <property type="entry name" value="TransReg_Diox_bact_type"/>
</dbReference>
<organism evidence="4 5">
    <name type="scientific">Taibaiella chishuiensis</name>
    <dbReference type="NCBI Taxonomy" id="1434707"/>
    <lineage>
        <taxon>Bacteria</taxon>
        <taxon>Pseudomonadati</taxon>
        <taxon>Bacteroidota</taxon>
        <taxon>Chitinophagia</taxon>
        <taxon>Chitinophagales</taxon>
        <taxon>Chitinophagaceae</taxon>
        <taxon>Taibaiella</taxon>
    </lineage>
</organism>
<reference evidence="4 5" key="1">
    <citation type="submission" date="2018-03" db="EMBL/GenBank/DDBJ databases">
        <title>Genomic Encyclopedia of Type Strains, Phase III (KMG-III): the genomes of soil and plant-associated and newly described type strains.</title>
        <authorList>
            <person name="Whitman W."/>
        </authorList>
    </citation>
    <scope>NUCLEOTIDE SEQUENCE [LARGE SCALE GENOMIC DNA]</scope>
    <source>
        <strain evidence="4 5">CGMCC 1.12700</strain>
    </source>
</reference>
<dbReference type="GO" id="GO:0003677">
    <property type="term" value="F:DNA binding"/>
    <property type="evidence" value="ECO:0007669"/>
    <property type="project" value="UniProtKB-KW"/>
</dbReference>
<dbReference type="Gene3D" id="1.10.260.40">
    <property type="entry name" value="lambda repressor-like DNA-binding domains"/>
    <property type="match status" value="1"/>
</dbReference>
<dbReference type="EMBL" id="PYGD01000002">
    <property type="protein sequence ID" value="PSK93381.1"/>
    <property type="molecule type" value="Genomic_DNA"/>
</dbReference>
<evidence type="ECO:0000259" key="3">
    <source>
        <dbReference type="PROSITE" id="PS50943"/>
    </source>
</evidence>
<evidence type="ECO:0000313" key="4">
    <source>
        <dbReference type="EMBL" id="PSK93381.1"/>
    </source>
</evidence>
<dbReference type="SMART" id="SM00530">
    <property type="entry name" value="HTH_XRE"/>
    <property type="match status" value="1"/>
</dbReference>
<accession>A0A2P8D872</accession>
<gene>
    <name evidence="4" type="ORF">B0I18_102351</name>
</gene>
<dbReference type="InterPro" id="IPR010982">
    <property type="entry name" value="Lambda_DNA-bd_dom_sf"/>
</dbReference>
<keyword evidence="1" id="KW-0238">DNA-binding</keyword>
<dbReference type="PROSITE" id="PS50943">
    <property type="entry name" value="HTH_CROC1"/>
    <property type="match status" value="1"/>
</dbReference>
<evidence type="ECO:0000256" key="1">
    <source>
        <dbReference type="ARBA" id="ARBA00023125"/>
    </source>
</evidence>
<dbReference type="Proteomes" id="UP000240572">
    <property type="component" value="Unassembled WGS sequence"/>
</dbReference>
<dbReference type="GO" id="GO:0003700">
    <property type="term" value="F:DNA-binding transcription factor activity"/>
    <property type="evidence" value="ECO:0007669"/>
    <property type="project" value="TreeGrafter"/>
</dbReference>
<comment type="caution">
    <text evidence="4">The sequence shown here is derived from an EMBL/GenBank/DDBJ whole genome shotgun (WGS) entry which is preliminary data.</text>
</comment>
<dbReference type="CDD" id="cd00093">
    <property type="entry name" value="HTH_XRE"/>
    <property type="match status" value="1"/>
</dbReference>
<dbReference type="SUPFAM" id="SSF47413">
    <property type="entry name" value="lambda repressor-like DNA-binding domains"/>
    <property type="match status" value="1"/>
</dbReference>
<dbReference type="AlphaFoldDB" id="A0A2P8D872"/>
<dbReference type="Pfam" id="PF01381">
    <property type="entry name" value="HTH_3"/>
    <property type="match status" value="1"/>
</dbReference>
<feature type="coiled-coil region" evidence="2">
    <location>
        <begin position="95"/>
        <end position="122"/>
    </location>
</feature>
<dbReference type="GO" id="GO:0005829">
    <property type="term" value="C:cytosol"/>
    <property type="evidence" value="ECO:0007669"/>
    <property type="project" value="TreeGrafter"/>
</dbReference>
<name>A0A2P8D872_9BACT</name>
<feature type="domain" description="HTH cro/C1-type" evidence="3">
    <location>
        <begin position="8"/>
        <end position="62"/>
    </location>
</feature>